<keyword evidence="3" id="KW-1185">Reference proteome</keyword>
<organism evidence="2 3">
    <name type="scientific">Vespula maculifrons</name>
    <name type="common">Eastern yellow jacket</name>
    <name type="synonym">Wasp</name>
    <dbReference type="NCBI Taxonomy" id="7453"/>
    <lineage>
        <taxon>Eukaryota</taxon>
        <taxon>Metazoa</taxon>
        <taxon>Ecdysozoa</taxon>
        <taxon>Arthropoda</taxon>
        <taxon>Hexapoda</taxon>
        <taxon>Insecta</taxon>
        <taxon>Pterygota</taxon>
        <taxon>Neoptera</taxon>
        <taxon>Endopterygota</taxon>
        <taxon>Hymenoptera</taxon>
        <taxon>Apocrita</taxon>
        <taxon>Aculeata</taxon>
        <taxon>Vespoidea</taxon>
        <taxon>Vespidae</taxon>
        <taxon>Vespinae</taxon>
        <taxon>Vespula</taxon>
    </lineage>
</organism>
<dbReference type="Proteomes" id="UP001607303">
    <property type="component" value="Unassembled WGS sequence"/>
</dbReference>
<evidence type="ECO:0000313" key="3">
    <source>
        <dbReference type="Proteomes" id="UP001607303"/>
    </source>
</evidence>
<name>A0ABD2CYP5_VESMC</name>
<dbReference type="AlphaFoldDB" id="A0ABD2CYP5"/>
<gene>
    <name evidence="2" type="ORF">V1477_001539</name>
    <name evidence="1" type="ORF">V1477_001548</name>
</gene>
<protein>
    <submittedName>
        <fullName evidence="2">Uncharacterized protein</fullName>
    </submittedName>
</protein>
<evidence type="ECO:0000313" key="1">
    <source>
        <dbReference type="EMBL" id="KAL2750229.1"/>
    </source>
</evidence>
<dbReference type="EMBL" id="JAYRBN010000022">
    <property type="protein sequence ID" value="KAL2750229.1"/>
    <property type="molecule type" value="Genomic_DNA"/>
</dbReference>
<accession>A0ABD2CYP5</accession>
<evidence type="ECO:0000313" key="2">
    <source>
        <dbReference type="EMBL" id="KAL2750252.1"/>
    </source>
</evidence>
<comment type="caution">
    <text evidence="2">The sequence shown here is derived from an EMBL/GenBank/DDBJ whole genome shotgun (WGS) entry which is preliminary data.</text>
</comment>
<proteinExistence type="predicted"/>
<reference evidence="2 3" key="1">
    <citation type="journal article" date="2024" name="Ann. Entomol. Soc. Am.">
        <title>Genomic analyses of the southern and eastern yellowjacket wasps (Hymenoptera: Vespidae) reveal evolutionary signatures of social life.</title>
        <authorList>
            <person name="Catto M.A."/>
            <person name="Caine P.B."/>
            <person name="Orr S.E."/>
            <person name="Hunt B.G."/>
            <person name="Goodisman M.A.D."/>
        </authorList>
    </citation>
    <scope>NUCLEOTIDE SEQUENCE [LARGE SCALE GENOMIC DNA]</scope>
    <source>
        <strain evidence="2">232</strain>
        <tissue evidence="2">Head and thorax</tissue>
    </source>
</reference>
<dbReference type="EMBL" id="JAYRBN010000021">
    <property type="protein sequence ID" value="KAL2750252.1"/>
    <property type="molecule type" value="Genomic_DNA"/>
</dbReference>
<sequence length="21" mass="2309">MILISPGNVIPSVVFEPVIRK</sequence>